<dbReference type="PRINTS" id="PR01217">
    <property type="entry name" value="PRICHEXTENSN"/>
</dbReference>
<dbReference type="STRING" id="1306861.A0A4U6XD64"/>
<dbReference type="EMBL" id="PJEX01000193">
    <property type="protein sequence ID" value="TKW53283.1"/>
    <property type="molecule type" value="Genomic_DNA"/>
</dbReference>
<feature type="compositionally biased region" description="Low complexity" evidence="1">
    <location>
        <begin position="455"/>
        <end position="472"/>
    </location>
</feature>
<feature type="compositionally biased region" description="Low complexity" evidence="1">
    <location>
        <begin position="49"/>
        <end position="121"/>
    </location>
</feature>
<feature type="compositionally biased region" description="Low complexity" evidence="1">
    <location>
        <begin position="239"/>
        <end position="250"/>
    </location>
</feature>
<feature type="region of interest" description="Disordered" evidence="1">
    <location>
        <begin position="435"/>
        <end position="664"/>
    </location>
</feature>
<sequence>MRMRANKETKGREETGGQAEITTMGAGQRPPPNQQHYAHAPAPAPYPPQQQYYAHPSQQSEPQYQQSQHHQYHQYQQYQQSQPTYQQPPQQQQQYYYPHQQPQYASPHSAAAAAAAAATPSAPQPSPPVASPLPQPQQFFAELDASGPPPPTLSQKPNLTSASASPPSPGAGPGPVVFEMPAEAQPPSSKAQDPSPTPHAAAPISDTEQQAGQKPPAVPQANPWGFFLDDGNDLPECVASASASAPASPAENALSVKPLRIVKTGPADDKPPADGRPPSGASQDVAPQETGAGGSPDAAQLAPAPLHIVRPQPPAGPALPVPAAAPPASQVPYPVDGPSIPTPESHPGARITLPLHPRSAAGSPPNPASPTTFAPSPLTPMPTATAAVQQQQQQQPQQQHYYAQPPQAYTQALPVSPVIVQAGLPPTLPVGSYFPQQPTYARPEATQQPAQAGIAASSASSASAHHSPVPSVLSTTHAGDPQTAQTIQAQHSPARLYASPPPSYTQAVTQTVTQTQPAATSSPPAPAQFHHQPPTPTQPLSPTATGVSSPMSPPPSQYPYSPSCVGADKLNFHHHHHHHQGPAIPQQQHPSYNPQASPPVPQPLYVNGPQQYHPNAPPLPPRTSPLTPGGQYGHAAPPPSPYGPPPTRPNYQAQPPPPKPDSRLFSSATARKLLSKTTELVDQTITPYLQDHRYRPPYNAYQYQYQYPSNRPLPGPQGPPYYQQGYGPSQPTYAAPQVARENPDGSRTS</sequence>
<dbReference type="AlphaFoldDB" id="A0A4U6XD64"/>
<feature type="region of interest" description="Disordered" evidence="1">
    <location>
        <begin position="706"/>
        <end position="749"/>
    </location>
</feature>
<protein>
    <submittedName>
        <fullName evidence="2">Uncharacterized protein</fullName>
    </submittedName>
</protein>
<feature type="compositionally biased region" description="Low complexity" evidence="1">
    <location>
        <begin position="720"/>
        <end position="733"/>
    </location>
</feature>
<gene>
    <name evidence="2" type="ORF">CTA1_287</name>
</gene>
<comment type="caution">
    <text evidence="2">The sequence shown here is derived from an EMBL/GenBank/DDBJ whole genome shotgun (WGS) entry which is preliminary data.</text>
</comment>
<organism evidence="2 3">
    <name type="scientific">Colletotrichum tanaceti</name>
    <dbReference type="NCBI Taxonomy" id="1306861"/>
    <lineage>
        <taxon>Eukaryota</taxon>
        <taxon>Fungi</taxon>
        <taxon>Dikarya</taxon>
        <taxon>Ascomycota</taxon>
        <taxon>Pezizomycotina</taxon>
        <taxon>Sordariomycetes</taxon>
        <taxon>Hypocreomycetidae</taxon>
        <taxon>Glomerellales</taxon>
        <taxon>Glomerellaceae</taxon>
        <taxon>Colletotrichum</taxon>
        <taxon>Colletotrichum destructivum species complex</taxon>
    </lineage>
</organism>
<name>A0A4U6XD64_9PEZI</name>
<evidence type="ECO:0000313" key="2">
    <source>
        <dbReference type="EMBL" id="TKW53283.1"/>
    </source>
</evidence>
<feature type="compositionally biased region" description="Low complexity" evidence="1">
    <location>
        <begin position="540"/>
        <end position="550"/>
    </location>
</feature>
<feature type="compositionally biased region" description="Pro residues" evidence="1">
    <location>
        <begin position="636"/>
        <end position="659"/>
    </location>
</feature>
<evidence type="ECO:0000256" key="1">
    <source>
        <dbReference type="SAM" id="MobiDB-lite"/>
    </source>
</evidence>
<feature type="compositionally biased region" description="Low complexity" evidence="1">
    <location>
        <begin position="383"/>
        <end position="405"/>
    </location>
</feature>
<feature type="compositionally biased region" description="Basic and acidic residues" evidence="1">
    <location>
        <begin position="1"/>
        <end position="15"/>
    </location>
</feature>
<keyword evidence="3" id="KW-1185">Reference proteome</keyword>
<reference evidence="2 3" key="1">
    <citation type="journal article" date="2019" name="PLoS ONE">
        <title>Comparative genome analysis indicates high evolutionary potential of pathogenicity genes in Colletotrichum tanaceti.</title>
        <authorList>
            <person name="Lelwala R.V."/>
            <person name="Korhonen P.K."/>
            <person name="Young N.D."/>
            <person name="Scott J.B."/>
            <person name="Ades P.A."/>
            <person name="Gasser R.B."/>
            <person name="Taylor P.W.J."/>
        </authorList>
    </citation>
    <scope>NUCLEOTIDE SEQUENCE [LARGE SCALE GENOMIC DNA]</scope>
    <source>
        <strain evidence="2">BRIP57314</strain>
    </source>
</reference>
<evidence type="ECO:0000313" key="3">
    <source>
        <dbReference type="Proteomes" id="UP000310108"/>
    </source>
</evidence>
<proteinExistence type="predicted"/>
<accession>A0A4U6XD64</accession>
<feature type="compositionally biased region" description="Low complexity" evidence="1">
    <location>
        <begin position="505"/>
        <end position="532"/>
    </location>
</feature>
<feature type="compositionally biased region" description="Polar residues" evidence="1">
    <location>
        <begin position="435"/>
        <end position="450"/>
    </location>
</feature>
<feature type="region of interest" description="Disordered" evidence="1">
    <location>
        <begin position="1"/>
        <end position="405"/>
    </location>
</feature>
<dbReference type="Proteomes" id="UP000310108">
    <property type="component" value="Unassembled WGS sequence"/>
</dbReference>
<feature type="compositionally biased region" description="Polar residues" evidence="1">
    <location>
        <begin position="473"/>
        <end position="491"/>
    </location>
</feature>
<feature type="compositionally biased region" description="Polar residues" evidence="1">
    <location>
        <begin position="585"/>
        <end position="595"/>
    </location>
</feature>
<feature type="compositionally biased region" description="Pro residues" evidence="1">
    <location>
        <begin position="311"/>
        <end position="325"/>
    </location>
</feature>
<feature type="compositionally biased region" description="Pro residues" evidence="1">
    <location>
        <begin position="122"/>
        <end position="135"/>
    </location>
</feature>